<dbReference type="GO" id="GO:0003677">
    <property type="term" value="F:DNA binding"/>
    <property type="evidence" value="ECO:0007669"/>
    <property type="project" value="InterPro"/>
</dbReference>
<evidence type="ECO:0000313" key="3">
    <source>
        <dbReference type="EMBL" id="QBC45869.1"/>
    </source>
</evidence>
<organism evidence="3 4">
    <name type="scientific">Iodobacter fluviatilis</name>
    <dbReference type="NCBI Taxonomy" id="537"/>
    <lineage>
        <taxon>Bacteria</taxon>
        <taxon>Pseudomonadati</taxon>
        <taxon>Pseudomonadota</taxon>
        <taxon>Betaproteobacteria</taxon>
        <taxon>Neisseriales</taxon>
        <taxon>Chitinibacteraceae</taxon>
        <taxon>Iodobacter</taxon>
    </lineage>
</organism>
<name>A0A7G3GFA8_9NEIS</name>
<keyword evidence="4" id="KW-1185">Reference proteome</keyword>
<dbReference type="PANTHER" id="PTHR33375">
    <property type="entry name" value="CHROMOSOME-PARTITIONING PROTEIN PARB-RELATED"/>
    <property type="match status" value="1"/>
</dbReference>
<accession>A0A7G3GFA8</accession>
<dbReference type="SUPFAM" id="SSF50037">
    <property type="entry name" value="C-terminal domain of transcriptional repressors"/>
    <property type="match status" value="1"/>
</dbReference>
<protein>
    <recommendedName>
        <fullName evidence="2">ParB-like N-terminal domain-containing protein</fullName>
    </recommendedName>
</protein>
<dbReference type="Proteomes" id="UP000515917">
    <property type="component" value="Plasmid pl2"/>
</dbReference>
<dbReference type="GO" id="GO:0005694">
    <property type="term" value="C:chromosome"/>
    <property type="evidence" value="ECO:0007669"/>
    <property type="project" value="TreeGrafter"/>
</dbReference>
<dbReference type="InterPro" id="IPR042075">
    <property type="entry name" value="KorB_DNA-db"/>
</dbReference>
<reference evidence="3 4" key="1">
    <citation type="submission" date="2018-01" db="EMBL/GenBank/DDBJ databases">
        <title>Genome sequence of Iodobacter sp. strain PCH194 isolated from Indian Trans-Himalaya.</title>
        <authorList>
            <person name="Kumar V."/>
            <person name="Thakur V."/>
            <person name="Kumar S."/>
            <person name="Singh D."/>
        </authorList>
    </citation>
    <scope>NUCLEOTIDE SEQUENCE [LARGE SCALE GENOMIC DNA]</scope>
    <source>
        <strain evidence="3 4">PCH194</strain>
        <plasmid evidence="3 4">pl2</plasmid>
    </source>
</reference>
<dbReference type="InterPro" id="IPR010575">
    <property type="entry name" value="KorB_C"/>
</dbReference>
<evidence type="ECO:0000259" key="2">
    <source>
        <dbReference type="SMART" id="SM00470"/>
    </source>
</evidence>
<feature type="compositionally biased region" description="Polar residues" evidence="1">
    <location>
        <begin position="284"/>
        <end position="301"/>
    </location>
</feature>
<gene>
    <name evidence="3" type="ORF">C1H71_20210</name>
</gene>
<dbReference type="Gene3D" id="3.90.1530.30">
    <property type="match status" value="1"/>
</dbReference>
<dbReference type="Gene3D" id="1.10.10.730">
    <property type="entry name" value="KorB DNA-binding domain"/>
    <property type="match status" value="1"/>
</dbReference>
<dbReference type="AlphaFoldDB" id="A0A7G3GFA8"/>
<evidence type="ECO:0000313" key="4">
    <source>
        <dbReference type="Proteomes" id="UP000515917"/>
    </source>
</evidence>
<geneLocation type="plasmid" evidence="3 4">
    <name>pl2</name>
</geneLocation>
<dbReference type="Gene3D" id="2.30.30.150">
    <property type="entry name" value="KorB, C-terminal domain"/>
    <property type="match status" value="1"/>
</dbReference>
<feature type="compositionally biased region" description="Basic and acidic residues" evidence="1">
    <location>
        <begin position="209"/>
        <end position="235"/>
    </location>
</feature>
<dbReference type="InterPro" id="IPR050336">
    <property type="entry name" value="Chromosome_partition/occlusion"/>
</dbReference>
<feature type="domain" description="ParB-like N-terminal" evidence="2">
    <location>
        <begin position="19"/>
        <end position="108"/>
    </location>
</feature>
<evidence type="ECO:0000256" key="1">
    <source>
        <dbReference type="SAM" id="MobiDB-lite"/>
    </source>
</evidence>
<dbReference type="EMBL" id="CP025782">
    <property type="protein sequence ID" value="QBC45869.1"/>
    <property type="molecule type" value="Genomic_DNA"/>
</dbReference>
<feature type="compositionally biased region" description="Basic and acidic residues" evidence="1">
    <location>
        <begin position="266"/>
        <end position="283"/>
    </location>
</feature>
<dbReference type="Gene3D" id="6.10.250.140">
    <property type="match status" value="1"/>
</dbReference>
<proteinExistence type="predicted"/>
<dbReference type="InterPro" id="IPR037048">
    <property type="entry name" value="KorB_C_sf"/>
</dbReference>
<feature type="region of interest" description="Disordered" evidence="1">
    <location>
        <begin position="209"/>
        <end position="393"/>
    </location>
</feature>
<dbReference type="InterPro" id="IPR003115">
    <property type="entry name" value="ParB_N"/>
</dbReference>
<dbReference type="Pfam" id="PF06613">
    <property type="entry name" value="KorB_C"/>
    <property type="match status" value="1"/>
</dbReference>
<dbReference type="SMART" id="SM00470">
    <property type="entry name" value="ParB"/>
    <property type="match status" value="1"/>
</dbReference>
<dbReference type="InterPro" id="IPR036086">
    <property type="entry name" value="ParB/Sulfiredoxin_sf"/>
</dbReference>
<dbReference type="InterPro" id="IPR008988">
    <property type="entry name" value="Transcriptional_repressor_C"/>
</dbReference>
<dbReference type="Pfam" id="PF08535">
    <property type="entry name" value="KorB"/>
    <property type="match status" value="1"/>
</dbReference>
<dbReference type="SUPFAM" id="SSF109709">
    <property type="entry name" value="KorB DNA-binding domain-like"/>
    <property type="match status" value="1"/>
</dbReference>
<feature type="compositionally biased region" description="Polar residues" evidence="1">
    <location>
        <begin position="236"/>
        <end position="265"/>
    </location>
</feature>
<dbReference type="PANTHER" id="PTHR33375:SF1">
    <property type="entry name" value="CHROMOSOME-PARTITIONING PROTEIN PARB-RELATED"/>
    <property type="match status" value="1"/>
</dbReference>
<keyword evidence="3" id="KW-0614">Plasmid</keyword>
<dbReference type="KEGG" id="ifl:C1H71_20210"/>
<dbReference type="InterPro" id="IPR013741">
    <property type="entry name" value="KorB_domain"/>
</dbReference>
<dbReference type="Pfam" id="PF02195">
    <property type="entry name" value="ParB_N"/>
    <property type="match status" value="1"/>
</dbReference>
<dbReference type="GO" id="GO:0045892">
    <property type="term" value="P:negative regulation of DNA-templated transcription"/>
    <property type="evidence" value="ECO:0007669"/>
    <property type="project" value="InterPro"/>
</dbReference>
<dbReference type="SUPFAM" id="SSF110849">
    <property type="entry name" value="ParB/Sulfiredoxin"/>
    <property type="match status" value="1"/>
</dbReference>
<dbReference type="GO" id="GO:0007059">
    <property type="term" value="P:chromosome segregation"/>
    <property type="evidence" value="ECO:0007669"/>
    <property type="project" value="TreeGrafter"/>
</dbReference>
<sequence length="452" mass="49552">MLDLSALDIGEKVSDGKPLMVEIEKIIPDPENPRTEIDWEYIKSLALDIKTVGLTQPIVLRPLDDGNFLLRVGFCRYLAHKDILKETAIAATIEIHEINDFAQVSENEKRKGLSLLDMARFVQKKLGEGLTAKVVAAQLGIDAGEVSYYKTIINAPDCVMQAYKDGRTSTVKYVYTLCKLYEENSEIVEAWLASDVVIKKPTLDALRDSIKGKKPEGNGDKTEAQQQKGKGDKTEAQQQEGNGDKTGGQQQEGNGDKTGGQQQEGNGDKNEAQQQKGKGDKTEAQQQEGNGDKTGGQQQEGNGDKNEAQQQEGNGDKNEAQQQEGNGDKTEAQQQEGNGDKTEAQQQEGNGDKTEAQQQEGNGDFKVTGFADQTKKTNLPYHNPNNEKEAKTEGLDKYKNPVMLVSVGGLEAMLLLKRKADFGRVWVKFEISGEEVEINVAEMTVEGVIEGN</sequence>